<feature type="binding site" evidence="9">
    <location>
        <position position="72"/>
    </location>
    <ligand>
        <name>4-amino-2-methyl-5-(diphosphooxymethyl)pyrimidine</name>
        <dbReference type="ChEBI" id="CHEBI:57841"/>
    </ligand>
</feature>
<evidence type="ECO:0000256" key="7">
    <source>
        <dbReference type="ARBA" id="ARBA00047851"/>
    </source>
</evidence>
<comment type="caution">
    <text evidence="13">The sequence shown here is derived from an EMBL/GenBank/DDBJ whole genome shotgun (WGS) entry which is preliminary data.</text>
</comment>
<dbReference type="UniPathway" id="UPA00060">
    <property type="reaction ID" value="UER00141"/>
</dbReference>
<keyword evidence="5 9" id="KW-0784">Thiamine biosynthesis</keyword>
<dbReference type="NCBIfam" id="TIGR00693">
    <property type="entry name" value="thiE"/>
    <property type="match status" value="1"/>
</dbReference>
<comment type="catalytic activity">
    <reaction evidence="8 9 10">
        <text>2-[(2R,5Z)-2-carboxy-4-methylthiazol-5(2H)-ylidene]ethyl phosphate + 4-amino-2-methyl-5-(diphosphooxymethyl)pyrimidine + 2 H(+) = thiamine phosphate + CO2 + diphosphate</text>
        <dbReference type="Rhea" id="RHEA:47844"/>
        <dbReference type="ChEBI" id="CHEBI:15378"/>
        <dbReference type="ChEBI" id="CHEBI:16526"/>
        <dbReference type="ChEBI" id="CHEBI:33019"/>
        <dbReference type="ChEBI" id="CHEBI:37575"/>
        <dbReference type="ChEBI" id="CHEBI:57841"/>
        <dbReference type="ChEBI" id="CHEBI:62899"/>
        <dbReference type="EC" id="2.5.1.3"/>
    </reaction>
</comment>
<organism evidence="13 14">
    <name type="scientific">Phyllobacterium sophorae</name>
    <dbReference type="NCBI Taxonomy" id="1520277"/>
    <lineage>
        <taxon>Bacteria</taxon>
        <taxon>Pseudomonadati</taxon>
        <taxon>Pseudomonadota</taxon>
        <taxon>Alphaproteobacteria</taxon>
        <taxon>Hyphomicrobiales</taxon>
        <taxon>Phyllobacteriaceae</taxon>
        <taxon>Phyllobacterium</taxon>
    </lineage>
</organism>
<keyword evidence="14" id="KW-1185">Reference proteome</keyword>
<keyword evidence="4 9" id="KW-0460">Magnesium</keyword>
<keyword evidence="2 9" id="KW-0808">Transferase</keyword>
<feature type="binding site" evidence="9">
    <location>
        <position position="92"/>
    </location>
    <ligand>
        <name>Mg(2+)</name>
        <dbReference type="ChEBI" id="CHEBI:18420"/>
    </ligand>
</feature>
<dbReference type="GO" id="GO:0009229">
    <property type="term" value="P:thiamine diphosphate biosynthetic process"/>
    <property type="evidence" value="ECO:0007669"/>
    <property type="project" value="UniProtKB-UniRule"/>
</dbReference>
<feature type="binding site" evidence="9">
    <location>
        <begin position="40"/>
        <end position="44"/>
    </location>
    <ligand>
        <name>4-amino-2-methyl-5-(diphosphooxymethyl)pyrimidine</name>
        <dbReference type="ChEBI" id="CHEBI:57841"/>
    </ligand>
</feature>
<evidence type="ECO:0000256" key="9">
    <source>
        <dbReference type="HAMAP-Rule" id="MF_00097"/>
    </source>
</evidence>
<dbReference type="InterPro" id="IPR036206">
    <property type="entry name" value="ThiamineP_synth_sf"/>
</dbReference>
<reference evidence="14" key="1">
    <citation type="submission" date="2017-11" db="EMBL/GenBank/DDBJ databases">
        <authorList>
            <person name="Kuznetsova I."/>
            <person name="Sazanova A."/>
            <person name="Chirak E."/>
            <person name="Safronova V."/>
            <person name="Willems A."/>
        </authorList>
    </citation>
    <scope>NUCLEOTIDE SEQUENCE [LARGE SCALE GENOMIC DNA]</scope>
    <source>
        <strain evidence="14">CCBAU 03422</strain>
    </source>
</reference>
<dbReference type="EMBL" id="PGGM01000001">
    <property type="protein sequence ID" value="PSH67473.1"/>
    <property type="molecule type" value="Genomic_DNA"/>
</dbReference>
<feature type="binding site" evidence="9">
    <location>
        <begin position="193"/>
        <end position="194"/>
    </location>
    <ligand>
        <name>2-[(2R,5Z)-2-carboxy-4-methylthiazol-5(2H)-ylidene]ethyl phosphate</name>
        <dbReference type="ChEBI" id="CHEBI:62899"/>
    </ligand>
</feature>
<gene>
    <name evidence="9 13" type="primary">thiE</name>
    <name evidence="13" type="ORF">CU103_03785</name>
</gene>
<proteinExistence type="inferred from homology"/>
<comment type="catalytic activity">
    <reaction evidence="6 9 10">
        <text>4-methyl-5-(2-phosphooxyethyl)-thiazole + 4-amino-2-methyl-5-(diphosphooxymethyl)pyrimidine + H(+) = thiamine phosphate + diphosphate</text>
        <dbReference type="Rhea" id="RHEA:22328"/>
        <dbReference type="ChEBI" id="CHEBI:15378"/>
        <dbReference type="ChEBI" id="CHEBI:33019"/>
        <dbReference type="ChEBI" id="CHEBI:37575"/>
        <dbReference type="ChEBI" id="CHEBI:57841"/>
        <dbReference type="ChEBI" id="CHEBI:58296"/>
        <dbReference type="EC" id="2.5.1.3"/>
    </reaction>
</comment>
<dbReference type="GO" id="GO:0009228">
    <property type="term" value="P:thiamine biosynthetic process"/>
    <property type="evidence" value="ECO:0007669"/>
    <property type="project" value="UniProtKB-KW"/>
</dbReference>
<dbReference type="AlphaFoldDB" id="A0A2P7BLY0"/>
<dbReference type="GO" id="GO:0000287">
    <property type="term" value="F:magnesium ion binding"/>
    <property type="evidence" value="ECO:0007669"/>
    <property type="project" value="UniProtKB-UniRule"/>
</dbReference>
<name>A0A2P7BLY0_9HYPH</name>
<feature type="domain" description="Thiamine phosphate synthase/TenI" evidence="12">
    <location>
        <begin position="11"/>
        <end position="196"/>
    </location>
</feature>
<evidence type="ECO:0000256" key="5">
    <source>
        <dbReference type="ARBA" id="ARBA00022977"/>
    </source>
</evidence>
<comment type="similarity">
    <text evidence="9 10">Belongs to the thiamine-phosphate synthase family.</text>
</comment>
<dbReference type="Pfam" id="PF02581">
    <property type="entry name" value="TMP-TENI"/>
    <property type="match status" value="1"/>
</dbReference>
<evidence type="ECO:0000256" key="8">
    <source>
        <dbReference type="ARBA" id="ARBA00047883"/>
    </source>
</evidence>
<dbReference type="GO" id="GO:0004789">
    <property type="term" value="F:thiamine-phosphate diphosphorylase activity"/>
    <property type="evidence" value="ECO:0007669"/>
    <property type="project" value="UniProtKB-UniRule"/>
</dbReference>
<evidence type="ECO:0000256" key="6">
    <source>
        <dbReference type="ARBA" id="ARBA00047334"/>
    </source>
</evidence>
<evidence type="ECO:0000256" key="2">
    <source>
        <dbReference type="ARBA" id="ARBA00022679"/>
    </source>
</evidence>
<dbReference type="SUPFAM" id="SSF51391">
    <property type="entry name" value="Thiamin phosphate synthase"/>
    <property type="match status" value="1"/>
</dbReference>
<evidence type="ECO:0000256" key="3">
    <source>
        <dbReference type="ARBA" id="ARBA00022723"/>
    </source>
</evidence>
<evidence type="ECO:0000256" key="10">
    <source>
        <dbReference type="RuleBase" id="RU003826"/>
    </source>
</evidence>
<evidence type="ECO:0000256" key="11">
    <source>
        <dbReference type="RuleBase" id="RU004253"/>
    </source>
</evidence>
<sequence>MRPKVDFRLNAIVDLDAIGGDKDLGALALAAASGGATIIQYRDKNSPTRLMVERARTIHSALKDTGVPLVVNDRIDVALAAGAEGVHIGREDMPVRDARLLLGPDAIIGLTVKNEADALAATTSDIDYACIGGLFETLCKANPDGPIGFDGFSRLAPIIRAVKPDLPVGAIAGIDLARTPPAIAAGADGVAVISAIFRQADPNGAAAALRSVVDAALQARA</sequence>
<evidence type="ECO:0000313" key="14">
    <source>
        <dbReference type="Proteomes" id="UP000241764"/>
    </source>
</evidence>
<dbReference type="PANTHER" id="PTHR20857:SF15">
    <property type="entry name" value="THIAMINE-PHOSPHATE SYNTHASE"/>
    <property type="match status" value="1"/>
</dbReference>
<dbReference type="Gene3D" id="3.20.20.70">
    <property type="entry name" value="Aldolase class I"/>
    <property type="match status" value="1"/>
</dbReference>
<comment type="pathway">
    <text evidence="1 9 11">Cofactor biosynthesis; thiamine diphosphate biosynthesis; thiamine phosphate from 4-amino-2-methyl-5-diphosphomethylpyrimidine and 4-methyl-5-(2-phosphoethyl)-thiazole: step 1/1.</text>
</comment>
<dbReference type="RefSeq" id="WP_106662536.1">
    <property type="nucleotide sequence ID" value="NZ_PGGM01000001.1"/>
</dbReference>
<dbReference type="CDD" id="cd00564">
    <property type="entry name" value="TMP_TenI"/>
    <property type="match status" value="1"/>
</dbReference>
<comment type="function">
    <text evidence="9">Condenses 4-methyl-5-(beta-hydroxyethyl)thiazole monophosphate (THZ-P) and 2-methyl-4-amino-5-hydroxymethyl pyrimidine pyrophosphate (HMP-PP) to form thiamine monophosphate (TMP).</text>
</comment>
<dbReference type="PANTHER" id="PTHR20857">
    <property type="entry name" value="THIAMINE-PHOSPHATE PYROPHOSPHORYLASE"/>
    <property type="match status" value="1"/>
</dbReference>
<dbReference type="Proteomes" id="UP000241764">
    <property type="component" value="Unassembled WGS sequence"/>
</dbReference>
<feature type="binding site" evidence="9">
    <location>
        <position position="173"/>
    </location>
    <ligand>
        <name>2-[(2R,5Z)-2-carboxy-4-methylthiazol-5(2H)-ylidene]ethyl phosphate</name>
        <dbReference type="ChEBI" id="CHEBI:62899"/>
    </ligand>
</feature>
<dbReference type="InterPro" id="IPR034291">
    <property type="entry name" value="TMP_synthase"/>
</dbReference>
<keyword evidence="3 9" id="KW-0479">Metal-binding</keyword>
<dbReference type="InterPro" id="IPR022998">
    <property type="entry name" value="ThiamineP_synth_TenI"/>
</dbReference>
<comment type="caution">
    <text evidence="9">Lacks conserved residue(s) required for the propagation of feature annotation.</text>
</comment>
<dbReference type="GO" id="GO:0005737">
    <property type="term" value="C:cytoplasm"/>
    <property type="evidence" value="ECO:0007669"/>
    <property type="project" value="TreeGrafter"/>
</dbReference>
<feature type="binding site" evidence="9">
    <location>
        <position position="111"/>
    </location>
    <ligand>
        <name>4-amino-2-methyl-5-(diphosphooxymethyl)pyrimidine</name>
        <dbReference type="ChEBI" id="CHEBI:57841"/>
    </ligand>
</feature>
<dbReference type="OrthoDB" id="9810880at2"/>
<evidence type="ECO:0000313" key="13">
    <source>
        <dbReference type="EMBL" id="PSH67473.1"/>
    </source>
</evidence>
<comment type="cofactor">
    <cofactor evidence="9">
        <name>Mg(2+)</name>
        <dbReference type="ChEBI" id="CHEBI:18420"/>
    </cofactor>
    <text evidence="9">Binds 1 Mg(2+) ion per subunit.</text>
</comment>
<accession>A0A2P7BLY0</accession>
<feature type="binding site" evidence="9">
    <location>
        <position position="73"/>
    </location>
    <ligand>
        <name>Mg(2+)</name>
        <dbReference type="ChEBI" id="CHEBI:18420"/>
    </ligand>
</feature>
<dbReference type="HAMAP" id="MF_00097">
    <property type="entry name" value="TMP_synthase"/>
    <property type="match status" value="1"/>
</dbReference>
<dbReference type="EC" id="2.5.1.3" evidence="9"/>
<evidence type="ECO:0000259" key="12">
    <source>
        <dbReference type="Pfam" id="PF02581"/>
    </source>
</evidence>
<dbReference type="InterPro" id="IPR013785">
    <property type="entry name" value="Aldolase_TIM"/>
</dbReference>
<protein>
    <recommendedName>
        <fullName evidence="9">Thiamine-phosphate synthase</fullName>
        <shortName evidence="9">TP synthase</shortName>
        <shortName evidence="9">TPS</shortName>
        <ecNumber evidence="9">2.5.1.3</ecNumber>
    </recommendedName>
    <alternativeName>
        <fullName evidence="9">Thiamine-phosphate pyrophosphorylase</fullName>
        <shortName evidence="9">TMP pyrophosphorylase</shortName>
        <shortName evidence="9">TMP-PPase</shortName>
    </alternativeName>
</protein>
<evidence type="ECO:0000256" key="4">
    <source>
        <dbReference type="ARBA" id="ARBA00022842"/>
    </source>
</evidence>
<evidence type="ECO:0000256" key="1">
    <source>
        <dbReference type="ARBA" id="ARBA00005165"/>
    </source>
</evidence>
<feature type="binding site" evidence="9">
    <location>
        <position position="140"/>
    </location>
    <ligand>
        <name>4-amino-2-methyl-5-(diphosphooxymethyl)pyrimidine</name>
        <dbReference type="ChEBI" id="CHEBI:57841"/>
    </ligand>
</feature>
<comment type="catalytic activity">
    <reaction evidence="7 9 10">
        <text>2-(2-carboxy-4-methylthiazol-5-yl)ethyl phosphate + 4-amino-2-methyl-5-(diphosphooxymethyl)pyrimidine + 2 H(+) = thiamine phosphate + CO2 + diphosphate</text>
        <dbReference type="Rhea" id="RHEA:47848"/>
        <dbReference type="ChEBI" id="CHEBI:15378"/>
        <dbReference type="ChEBI" id="CHEBI:16526"/>
        <dbReference type="ChEBI" id="CHEBI:33019"/>
        <dbReference type="ChEBI" id="CHEBI:37575"/>
        <dbReference type="ChEBI" id="CHEBI:57841"/>
        <dbReference type="ChEBI" id="CHEBI:62890"/>
        <dbReference type="EC" id="2.5.1.3"/>
    </reaction>
</comment>